<dbReference type="EMBL" id="CAJVPM010024341">
    <property type="protein sequence ID" value="CAG8653224.1"/>
    <property type="molecule type" value="Genomic_DNA"/>
</dbReference>
<comment type="caution">
    <text evidence="1">The sequence shown here is derived from an EMBL/GenBank/DDBJ whole genome shotgun (WGS) entry which is preliminary data.</text>
</comment>
<sequence>NMMENMMEITETDTRQTNLNDTVTNLNHQLNELLQQQQKDNDYREEMHDQYQKLQSDYELLMLTMKTLKTRAELSEREVDSLKANLIKTEDHLQSESEKHRSTKDELIKTKTNLQSVKSQAMHDIRKREIEYTRFKEKMQKLLSDKYHPTCGPQGVNPPRKKAMKNTSYVTSPTGHDIGVPMVSGGFYAENSEKIKQGDGDADARDKDLLQENTKLRKLLFEVHNQVVSFIDSQASVDPELANLKTPESYNSRAANIQLPFELFAQNLEQEVKDILLALKFELNNRSVGVFENFQQNDVEIRRKDVEIRQKDVEIRQKDVEIRKQDDEIRQKYDEIRQKDAEILQKDAEIRQKDYEIRQKYD</sequence>
<protein>
    <submittedName>
        <fullName evidence="1">2221_t:CDS:1</fullName>
    </submittedName>
</protein>
<gene>
    <name evidence="1" type="ORF">SCALOS_LOCUS8740</name>
</gene>
<accession>A0ACA9NLT4</accession>
<reference evidence="1" key="1">
    <citation type="submission" date="2021-06" db="EMBL/GenBank/DDBJ databases">
        <authorList>
            <person name="Kallberg Y."/>
            <person name="Tangrot J."/>
            <person name="Rosling A."/>
        </authorList>
    </citation>
    <scope>NUCLEOTIDE SEQUENCE</scope>
    <source>
        <strain evidence="1">AU212A</strain>
    </source>
</reference>
<organism evidence="1 2">
    <name type="scientific">Scutellospora calospora</name>
    <dbReference type="NCBI Taxonomy" id="85575"/>
    <lineage>
        <taxon>Eukaryota</taxon>
        <taxon>Fungi</taxon>
        <taxon>Fungi incertae sedis</taxon>
        <taxon>Mucoromycota</taxon>
        <taxon>Glomeromycotina</taxon>
        <taxon>Glomeromycetes</taxon>
        <taxon>Diversisporales</taxon>
        <taxon>Gigasporaceae</taxon>
        <taxon>Scutellospora</taxon>
    </lineage>
</organism>
<name>A0ACA9NLT4_9GLOM</name>
<proteinExistence type="predicted"/>
<evidence type="ECO:0000313" key="1">
    <source>
        <dbReference type="EMBL" id="CAG8653224.1"/>
    </source>
</evidence>
<evidence type="ECO:0000313" key="2">
    <source>
        <dbReference type="Proteomes" id="UP000789860"/>
    </source>
</evidence>
<keyword evidence="2" id="KW-1185">Reference proteome</keyword>
<feature type="non-terminal residue" evidence="1">
    <location>
        <position position="362"/>
    </location>
</feature>
<feature type="non-terminal residue" evidence="1">
    <location>
        <position position="1"/>
    </location>
</feature>
<dbReference type="Proteomes" id="UP000789860">
    <property type="component" value="Unassembled WGS sequence"/>
</dbReference>